<keyword evidence="3" id="KW-1185">Reference proteome</keyword>
<evidence type="ECO:0000256" key="1">
    <source>
        <dbReference type="SAM" id="MobiDB-lite"/>
    </source>
</evidence>
<dbReference type="Ensembl" id="ENSPMGT00000008220.1">
    <property type="protein sequence ID" value="ENSPMGP00000007731.1"/>
    <property type="gene ID" value="ENSPMGG00000006411.1"/>
</dbReference>
<dbReference type="Proteomes" id="UP000261520">
    <property type="component" value="Unplaced"/>
</dbReference>
<dbReference type="AlphaFoldDB" id="A0A3B3ZTV1"/>
<feature type="compositionally biased region" description="Basic and acidic residues" evidence="1">
    <location>
        <begin position="49"/>
        <end position="62"/>
    </location>
</feature>
<accession>A0A3B3ZTV1</accession>
<feature type="compositionally biased region" description="Polar residues" evidence="1">
    <location>
        <begin position="24"/>
        <end position="34"/>
    </location>
</feature>
<proteinExistence type="predicted"/>
<protein>
    <submittedName>
        <fullName evidence="2">Uncharacterized protein</fullName>
    </submittedName>
</protein>
<feature type="region of interest" description="Disordered" evidence="1">
    <location>
        <begin position="1"/>
        <end position="62"/>
    </location>
</feature>
<sequence length="62" mass="6820">YVVLLSEASGPMTEADDDYEDLTPSGSDTCSLPPSNGIGFNKRVPKPRGPRDPPTEWTRLER</sequence>
<name>A0A3B3ZTV1_9GOBI</name>
<evidence type="ECO:0000313" key="3">
    <source>
        <dbReference type="Proteomes" id="UP000261520"/>
    </source>
</evidence>
<evidence type="ECO:0000313" key="2">
    <source>
        <dbReference type="Ensembl" id="ENSPMGP00000007731.1"/>
    </source>
</evidence>
<organism evidence="2 3">
    <name type="scientific">Periophthalmus magnuspinnatus</name>
    <dbReference type="NCBI Taxonomy" id="409849"/>
    <lineage>
        <taxon>Eukaryota</taxon>
        <taxon>Metazoa</taxon>
        <taxon>Chordata</taxon>
        <taxon>Craniata</taxon>
        <taxon>Vertebrata</taxon>
        <taxon>Euteleostomi</taxon>
        <taxon>Actinopterygii</taxon>
        <taxon>Neopterygii</taxon>
        <taxon>Teleostei</taxon>
        <taxon>Neoteleostei</taxon>
        <taxon>Acanthomorphata</taxon>
        <taxon>Gobiaria</taxon>
        <taxon>Gobiiformes</taxon>
        <taxon>Gobioidei</taxon>
        <taxon>Gobiidae</taxon>
        <taxon>Oxudercinae</taxon>
        <taxon>Periophthalmus</taxon>
    </lineage>
</organism>
<dbReference type="STRING" id="409849.ENSPMGP00000007731"/>
<reference evidence="2" key="2">
    <citation type="submission" date="2025-09" db="UniProtKB">
        <authorList>
            <consortium name="Ensembl"/>
        </authorList>
    </citation>
    <scope>IDENTIFICATION</scope>
</reference>
<reference evidence="2" key="1">
    <citation type="submission" date="2025-08" db="UniProtKB">
        <authorList>
            <consortium name="Ensembl"/>
        </authorList>
    </citation>
    <scope>IDENTIFICATION</scope>
</reference>